<dbReference type="Gene3D" id="2.170.130.30">
    <property type="match status" value="1"/>
</dbReference>
<keyword evidence="4" id="KW-1185">Reference proteome</keyword>
<dbReference type="PROSITE" id="PS51257">
    <property type="entry name" value="PROKAR_LIPOPROTEIN"/>
    <property type="match status" value="1"/>
</dbReference>
<name>A0ABS2MVA2_9BACI</name>
<keyword evidence="1" id="KW-0732">Signal</keyword>
<proteinExistence type="predicted"/>
<dbReference type="EMBL" id="JAFBDR010000001">
    <property type="protein sequence ID" value="MBM7569788.1"/>
    <property type="molecule type" value="Genomic_DNA"/>
</dbReference>
<dbReference type="InterPro" id="IPR027954">
    <property type="entry name" value="Transcobalamin-like_C"/>
</dbReference>
<protein>
    <recommendedName>
        <fullName evidence="2">Transcobalamin-like C-terminal domain-containing protein</fullName>
    </recommendedName>
</protein>
<evidence type="ECO:0000259" key="2">
    <source>
        <dbReference type="Pfam" id="PF14478"/>
    </source>
</evidence>
<organism evidence="3 4">
    <name type="scientific">Aquibacillus albus</name>
    <dbReference type="NCBI Taxonomy" id="1168171"/>
    <lineage>
        <taxon>Bacteria</taxon>
        <taxon>Bacillati</taxon>
        <taxon>Bacillota</taxon>
        <taxon>Bacilli</taxon>
        <taxon>Bacillales</taxon>
        <taxon>Bacillaceae</taxon>
        <taxon>Aquibacillus</taxon>
    </lineage>
</organism>
<gene>
    <name evidence="3" type="ORF">JOC48_000257</name>
</gene>
<comment type="caution">
    <text evidence="3">The sequence shown here is derived from an EMBL/GenBank/DDBJ whole genome shotgun (WGS) entry which is preliminary data.</text>
</comment>
<evidence type="ECO:0000256" key="1">
    <source>
        <dbReference type="SAM" id="SignalP"/>
    </source>
</evidence>
<evidence type="ECO:0000313" key="3">
    <source>
        <dbReference type="EMBL" id="MBM7569788.1"/>
    </source>
</evidence>
<accession>A0ABS2MVA2</accession>
<evidence type="ECO:0000313" key="4">
    <source>
        <dbReference type="Proteomes" id="UP001296943"/>
    </source>
</evidence>
<feature type="chain" id="PRO_5045166561" description="Transcobalamin-like C-terminal domain-containing protein" evidence="1">
    <location>
        <begin position="24"/>
        <end position="137"/>
    </location>
</feature>
<dbReference type="Proteomes" id="UP001296943">
    <property type="component" value="Unassembled WGS sequence"/>
</dbReference>
<dbReference type="RefSeq" id="WP_204497236.1">
    <property type="nucleotide sequence ID" value="NZ_JAFBDR010000001.1"/>
</dbReference>
<feature type="signal peptide" evidence="1">
    <location>
        <begin position="1"/>
        <end position="23"/>
    </location>
</feature>
<feature type="domain" description="Transcobalamin-like C-terminal" evidence="2">
    <location>
        <begin position="69"/>
        <end position="134"/>
    </location>
</feature>
<reference evidence="3 4" key="1">
    <citation type="submission" date="2021-01" db="EMBL/GenBank/DDBJ databases">
        <title>Genomic Encyclopedia of Type Strains, Phase IV (KMG-IV): sequencing the most valuable type-strain genomes for metagenomic binning, comparative biology and taxonomic classification.</title>
        <authorList>
            <person name="Goeker M."/>
        </authorList>
    </citation>
    <scope>NUCLEOTIDE SEQUENCE [LARGE SCALE GENOMIC DNA]</scope>
    <source>
        <strain evidence="3 4">DSM 23711</strain>
    </source>
</reference>
<sequence length="137" mass="15131">MKKCWLRSISFILLLGFIIGCSQQDSTPIDEDQTEQAAQTENEEEVVIIISQDHGAEVIAEKEISIEEGAILMDVMKENFEIEEADGFITSIEGVSQDADAGKYWLYEINGEMASVGANELELGAEDTVTFDLSSME</sequence>
<dbReference type="Pfam" id="PF14478">
    <property type="entry name" value="DUF4430"/>
    <property type="match status" value="1"/>
</dbReference>